<protein>
    <submittedName>
        <fullName evidence="1">Uncharacterized protein</fullName>
    </submittedName>
</protein>
<evidence type="ECO:0000313" key="1">
    <source>
        <dbReference type="EMBL" id="XPM66630.1"/>
    </source>
</evidence>
<reference evidence="1 2" key="1">
    <citation type="journal article" date="2016" name="Genome Announc.">
        <title>Draft Genome Sequence of the Thermotolerant Cyanobacterium Desertifilum sp. IPPAS B-1220.</title>
        <authorList>
            <person name="Mironov K.S."/>
            <person name="Sinetova M.A."/>
            <person name="Bolatkhan K."/>
            <person name="Zayadan B.K."/>
            <person name="Ustinova V.V."/>
            <person name="Kupriyanova E.V."/>
            <person name="Skrypnik A.N."/>
            <person name="Gogoleva N.E."/>
            <person name="Gogolev Y.V."/>
            <person name="Los D.A."/>
        </authorList>
    </citation>
    <scope>NUCLEOTIDE SEQUENCE [LARGE SCALE GENOMIC DNA]</scope>
    <source>
        <strain evidence="1 2">IPPAS B-1220</strain>
    </source>
</reference>
<dbReference type="Proteomes" id="UP000095472">
    <property type="component" value="Chromosome"/>
</dbReference>
<evidence type="ECO:0000313" key="2">
    <source>
        <dbReference type="Proteomes" id="UP000095472"/>
    </source>
</evidence>
<sequence length="64" mass="7050">MLLRACMPPESTPPQSSLMPDSPSPNGRAAIDMRQRQAEQMMALIDAQKLGTPSFPTKGYPEFE</sequence>
<organism evidence="1 2">
    <name type="scientific">Desertifilum tharense IPPAS B-1220</name>
    <dbReference type="NCBI Taxonomy" id="1781255"/>
    <lineage>
        <taxon>Bacteria</taxon>
        <taxon>Bacillati</taxon>
        <taxon>Cyanobacteriota</taxon>
        <taxon>Cyanophyceae</taxon>
        <taxon>Desertifilales</taxon>
        <taxon>Desertifilaceae</taxon>
        <taxon>Desertifilum</taxon>
    </lineage>
</organism>
<dbReference type="EMBL" id="CP182909">
    <property type="protein sequence ID" value="XPM66630.1"/>
    <property type="molecule type" value="Genomic_DNA"/>
</dbReference>
<accession>A0ACD5H172</accession>
<keyword evidence="2" id="KW-1185">Reference proteome</keyword>
<proteinExistence type="predicted"/>
<name>A0ACD5H172_9CYAN</name>
<gene>
    <name evidence="1" type="ORF">BH720_015945</name>
</gene>